<evidence type="ECO:0000259" key="2">
    <source>
        <dbReference type="PROSITE" id="PS51411"/>
    </source>
</evidence>
<dbReference type="RefSeq" id="WP_004333513.1">
    <property type="nucleotide sequence ID" value="NZ_ACNN01000020.1"/>
</dbReference>
<feature type="compositionally biased region" description="Basic residues" evidence="1">
    <location>
        <begin position="491"/>
        <end position="502"/>
    </location>
</feature>
<sequence>MHKDDIKSIGSAQIDSAGCKGCGKQPLNSYDWLSGYADDIDRNKYVEVQFKNTRKVVFTNPLGLEVHKDDIVAVEGSPGVDIGRVVLTGTLAALRFRRQEAHSREPIRQLFRLATQSDLDRCEEAKRREHGTMIEARQIAEELGLEMKIGDVEYQGDGSKAIFYYIADGRVDFRKLIRVLAETFHVRIEMKQIGARQEAGRIGGIGPCGRPLCCAQWMTSFKSVNTAAARYQDLTLNPEKLTGQCAKLKCCTNFEVNAYVEAQKRMPPRDVVLETEEGSFYFFKWDLLKGEVTYTAEKNRSTNACTITTRRAREVIEMNRRGEKPATLLEERYIKKPVSLDILDENLLTRFDDKGRKRRKGNGNNNRGDRTSRSRNTGEKEAVEGANPERNTHPKPKRETDTPLVEGGVSDRNLPREEGAEEGRANNRRRLPGDRYSNSRRRSPQESREGEGSHLEFEGGARRERRTPRMNSNRPVGDRPINSEGESTARREHRTQRDRRSVRPGGEARLINKDTEPHLE</sequence>
<dbReference type="AlphaFoldDB" id="C3JAK5"/>
<dbReference type="InterPro" id="IPR047767">
    <property type="entry name" value="PSP1-like"/>
</dbReference>
<dbReference type="PROSITE" id="PS51411">
    <property type="entry name" value="PSP1_C"/>
    <property type="match status" value="1"/>
</dbReference>
<dbReference type="PANTHER" id="PTHR43830:SF3">
    <property type="entry name" value="PROTEIN PSP1"/>
    <property type="match status" value="1"/>
</dbReference>
<gene>
    <name evidence="3" type="ORF">POREN0001_0242</name>
</gene>
<feature type="compositionally biased region" description="Basic and acidic residues" evidence="1">
    <location>
        <begin position="367"/>
        <end position="383"/>
    </location>
</feature>
<dbReference type="GeneID" id="93365245"/>
<protein>
    <submittedName>
        <fullName evidence="3">PSP1 C-terminal domain protein</fullName>
    </submittedName>
</protein>
<organism evidence="3 4">
    <name type="scientific">Porphyromonas endodontalis (strain ATCC 35406 / DSM 24491 / JCM 8526 / CCUG 16442 / BCRC 14492 / NCTC 13058 / HG 370)</name>
    <name type="common">Bacteroides endodontalis</name>
    <dbReference type="NCBI Taxonomy" id="553175"/>
    <lineage>
        <taxon>Bacteria</taxon>
        <taxon>Pseudomonadati</taxon>
        <taxon>Bacteroidota</taxon>
        <taxon>Bacteroidia</taxon>
        <taxon>Bacteroidales</taxon>
        <taxon>Porphyromonadaceae</taxon>
        <taxon>Porphyromonas</taxon>
    </lineage>
</organism>
<evidence type="ECO:0000313" key="3">
    <source>
        <dbReference type="EMBL" id="EEN82637.1"/>
    </source>
</evidence>
<dbReference type="eggNOG" id="COG1774">
    <property type="taxonomic scope" value="Bacteria"/>
</dbReference>
<evidence type="ECO:0000256" key="1">
    <source>
        <dbReference type="SAM" id="MobiDB-lite"/>
    </source>
</evidence>
<dbReference type="EMBL" id="ACNN01000020">
    <property type="protein sequence ID" value="EEN82637.1"/>
    <property type="molecule type" value="Genomic_DNA"/>
</dbReference>
<dbReference type="NCBIfam" id="NF041131">
    <property type="entry name" value="RicT_YaaT_fam"/>
    <property type="match status" value="1"/>
</dbReference>
<feature type="compositionally biased region" description="Basic and acidic residues" evidence="1">
    <location>
        <begin position="443"/>
        <end position="462"/>
    </location>
</feature>
<dbReference type="PANTHER" id="PTHR43830">
    <property type="entry name" value="PROTEIN PSP1"/>
    <property type="match status" value="1"/>
</dbReference>
<proteinExistence type="predicted"/>
<reference evidence="3 4" key="1">
    <citation type="submission" date="2009-04" db="EMBL/GenBank/DDBJ databases">
        <authorList>
            <person name="Sebastian Y."/>
            <person name="Madupu R."/>
            <person name="Durkin A.S."/>
            <person name="Torralba M."/>
            <person name="Methe B."/>
            <person name="Sutton G.G."/>
            <person name="Strausberg R.L."/>
            <person name="Nelson K.E."/>
        </authorList>
    </citation>
    <scope>NUCLEOTIDE SEQUENCE [LARGE SCALE GENOMIC DNA]</scope>
    <source>
        <strain evidence="4">ATCC 35406 / BCRC 14492 / JCM 8526 / NCTC 13058 / HG 370</strain>
    </source>
</reference>
<dbReference type="GO" id="GO:0005737">
    <property type="term" value="C:cytoplasm"/>
    <property type="evidence" value="ECO:0007669"/>
    <property type="project" value="TreeGrafter"/>
</dbReference>
<feature type="compositionally biased region" description="Basic and acidic residues" evidence="1">
    <location>
        <begin position="510"/>
        <end position="520"/>
    </location>
</feature>
<accession>C3JAK5</accession>
<feature type="compositionally biased region" description="Basic and acidic residues" evidence="1">
    <location>
        <begin position="413"/>
        <end position="425"/>
    </location>
</feature>
<dbReference type="InterPro" id="IPR007557">
    <property type="entry name" value="PSP1_C"/>
</dbReference>
<feature type="region of interest" description="Disordered" evidence="1">
    <location>
        <begin position="354"/>
        <end position="520"/>
    </location>
</feature>
<dbReference type="Pfam" id="PF04468">
    <property type="entry name" value="PSP1"/>
    <property type="match status" value="1"/>
</dbReference>
<dbReference type="STRING" id="553175.POREN0001_0242"/>
<comment type="caution">
    <text evidence="3">The sequence shown here is derived from an EMBL/GenBank/DDBJ whole genome shotgun (WGS) entry which is preliminary data.</text>
</comment>
<dbReference type="Proteomes" id="UP000004295">
    <property type="component" value="Unassembled WGS sequence"/>
</dbReference>
<feature type="domain" description="PSP1 C-terminal" evidence="2">
    <location>
        <begin position="108"/>
        <end position="193"/>
    </location>
</feature>
<keyword evidence="4" id="KW-1185">Reference proteome</keyword>
<evidence type="ECO:0000313" key="4">
    <source>
        <dbReference type="Proteomes" id="UP000004295"/>
    </source>
</evidence>
<name>C3JAK5_POREA</name>